<keyword evidence="7" id="KW-1185">Reference proteome</keyword>
<dbReference type="PANTHER" id="PTHR43214:SF17">
    <property type="entry name" value="TRANSCRIPTIONAL REGULATORY PROTEIN RCSB"/>
    <property type="match status" value="1"/>
</dbReference>
<dbReference type="CDD" id="cd17535">
    <property type="entry name" value="REC_NarL-like"/>
    <property type="match status" value="1"/>
</dbReference>
<evidence type="ECO:0000256" key="2">
    <source>
        <dbReference type="ARBA" id="ARBA00023125"/>
    </source>
</evidence>
<dbReference type="Pfam" id="PF00072">
    <property type="entry name" value="Response_reg"/>
    <property type="match status" value="1"/>
</dbReference>
<protein>
    <submittedName>
        <fullName evidence="6">Response regulator transcription factor</fullName>
    </submittedName>
</protein>
<dbReference type="Pfam" id="PF00196">
    <property type="entry name" value="GerE"/>
    <property type="match status" value="1"/>
</dbReference>
<dbReference type="EMBL" id="JAPMXC010000006">
    <property type="protein sequence ID" value="MCY0388962.1"/>
    <property type="molecule type" value="Genomic_DNA"/>
</dbReference>
<evidence type="ECO:0000256" key="1">
    <source>
        <dbReference type="ARBA" id="ARBA00022553"/>
    </source>
</evidence>
<organism evidence="6 7">
    <name type="scientific">Robbsia betulipollinis</name>
    <dbReference type="NCBI Taxonomy" id="2981849"/>
    <lineage>
        <taxon>Bacteria</taxon>
        <taxon>Pseudomonadati</taxon>
        <taxon>Pseudomonadota</taxon>
        <taxon>Betaproteobacteria</taxon>
        <taxon>Burkholderiales</taxon>
        <taxon>Burkholderiaceae</taxon>
        <taxon>Robbsia</taxon>
    </lineage>
</organism>
<keyword evidence="2" id="KW-0238">DNA-binding</keyword>
<keyword evidence="1 3" id="KW-0597">Phosphoprotein</keyword>
<comment type="caution">
    <text evidence="6">The sequence shown here is derived from an EMBL/GenBank/DDBJ whole genome shotgun (WGS) entry which is preliminary data.</text>
</comment>
<dbReference type="CDD" id="cd06170">
    <property type="entry name" value="LuxR_C_like"/>
    <property type="match status" value="1"/>
</dbReference>
<dbReference type="InterPro" id="IPR039420">
    <property type="entry name" value="WalR-like"/>
</dbReference>
<dbReference type="Gene3D" id="1.10.10.10">
    <property type="entry name" value="Winged helix-like DNA-binding domain superfamily/Winged helix DNA-binding domain"/>
    <property type="match status" value="1"/>
</dbReference>
<dbReference type="InterPro" id="IPR036388">
    <property type="entry name" value="WH-like_DNA-bd_sf"/>
</dbReference>
<name>A0ABT3ZR51_9BURK</name>
<dbReference type="InterPro" id="IPR016032">
    <property type="entry name" value="Sig_transdc_resp-reg_C-effctor"/>
</dbReference>
<evidence type="ECO:0000259" key="4">
    <source>
        <dbReference type="PROSITE" id="PS50043"/>
    </source>
</evidence>
<dbReference type="InterPro" id="IPR000792">
    <property type="entry name" value="Tscrpt_reg_LuxR_C"/>
</dbReference>
<evidence type="ECO:0000256" key="3">
    <source>
        <dbReference type="PROSITE-ProRule" id="PRU00169"/>
    </source>
</evidence>
<proteinExistence type="predicted"/>
<evidence type="ECO:0000259" key="5">
    <source>
        <dbReference type="PROSITE" id="PS50110"/>
    </source>
</evidence>
<dbReference type="InterPro" id="IPR058245">
    <property type="entry name" value="NreC/VraR/RcsB-like_REC"/>
</dbReference>
<reference evidence="6" key="1">
    <citation type="submission" date="2022-11" db="EMBL/GenBank/DDBJ databases">
        <title>Robbsia betulipollinis sp. nov., isolated from pollen of birch (Betula pendula).</title>
        <authorList>
            <person name="Shi H."/>
            <person name="Ambika Manirajan B."/>
            <person name="Ratering S."/>
            <person name="Geissler-Plaum R."/>
            <person name="Schnell S."/>
        </authorList>
    </citation>
    <scope>NUCLEOTIDE SEQUENCE</scope>
    <source>
        <strain evidence="6">Bb-Pol-6</strain>
    </source>
</reference>
<feature type="domain" description="HTH luxR-type" evidence="4">
    <location>
        <begin position="146"/>
        <end position="211"/>
    </location>
</feature>
<evidence type="ECO:0000313" key="7">
    <source>
        <dbReference type="Proteomes" id="UP001082899"/>
    </source>
</evidence>
<dbReference type="SMART" id="SM00448">
    <property type="entry name" value="REC"/>
    <property type="match status" value="1"/>
</dbReference>
<dbReference type="Proteomes" id="UP001082899">
    <property type="component" value="Unassembled WGS sequence"/>
</dbReference>
<dbReference type="PRINTS" id="PR00038">
    <property type="entry name" value="HTHLUXR"/>
</dbReference>
<sequence>MTETCRIVLADDHPIVRWGVWALLEKCPGLSVVAQAADSTELFDVLETHPVELVITDYAMPGGKFQDGVVMFERLRRFYPDLKIIVLTVLKNPAILARIKASPVDAILNKEGSLDDISRAIASVAAGQRYLGASVIAALADADAARQRRLLALSMREIEILRMFLDGMPMTRIAEATHRSIKTVSNQKQSALRKLGCANDLELFQLKALTGLATFSTGHPGMAFDSADAGAGPDADTDVVRDPGFDSRFHAAGIAP</sequence>
<dbReference type="Gene3D" id="3.40.50.2300">
    <property type="match status" value="1"/>
</dbReference>
<dbReference type="PANTHER" id="PTHR43214">
    <property type="entry name" value="TWO-COMPONENT RESPONSE REGULATOR"/>
    <property type="match status" value="1"/>
</dbReference>
<feature type="domain" description="Response regulatory" evidence="5">
    <location>
        <begin position="6"/>
        <end position="125"/>
    </location>
</feature>
<dbReference type="RefSeq" id="WP_267848828.1">
    <property type="nucleotide sequence ID" value="NZ_JAPMXC010000006.1"/>
</dbReference>
<dbReference type="SUPFAM" id="SSF46894">
    <property type="entry name" value="C-terminal effector domain of the bipartite response regulators"/>
    <property type="match status" value="1"/>
</dbReference>
<feature type="modified residue" description="4-aspartylphosphate" evidence="3">
    <location>
        <position position="57"/>
    </location>
</feature>
<evidence type="ECO:0000313" key="6">
    <source>
        <dbReference type="EMBL" id="MCY0388962.1"/>
    </source>
</evidence>
<gene>
    <name evidence="6" type="ORF">OVY01_17445</name>
</gene>
<dbReference type="InterPro" id="IPR001789">
    <property type="entry name" value="Sig_transdc_resp-reg_receiver"/>
</dbReference>
<dbReference type="InterPro" id="IPR011006">
    <property type="entry name" value="CheY-like_superfamily"/>
</dbReference>
<dbReference type="SMART" id="SM00421">
    <property type="entry name" value="HTH_LUXR"/>
    <property type="match status" value="1"/>
</dbReference>
<dbReference type="PROSITE" id="PS50110">
    <property type="entry name" value="RESPONSE_REGULATORY"/>
    <property type="match status" value="1"/>
</dbReference>
<dbReference type="SUPFAM" id="SSF52172">
    <property type="entry name" value="CheY-like"/>
    <property type="match status" value="1"/>
</dbReference>
<dbReference type="PROSITE" id="PS50043">
    <property type="entry name" value="HTH_LUXR_2"/>
    <property type="match status" value="1"/>
</dbReference>
<accession>A0ABT3ZR51</accession>